<evidence type="ECO:0000313" key="2">
    <source>
        <dbReference type="EMBL" id="GBP35294.1"/>
    </source>
</evidence>
<feature type="compositionally biased region" description="Polar residues" evidence="1">
    <location>
        <begin position="1"/>
        <end position="14"/>
    </location>
</feature>
<proteinExistence type="predicted"/>
<keyword evidence="3" id="KW-1185">Reference proteome</keyword>
<comment type="caution">
    <text evidence="2">The sequence shown here is derived from an EMBL/GenBank/DDBJ whole genome shotgun (WGS) entry which is preliminary data.</text>
</comment>
<sequence>MNSPCFAANAQTFHPISESSATESEDSSDSGLEKTMSAGGGRRTKYDDPKRRTMIKVSRKILKAIEKLTCNIRRNKSSKKASSSAQVQCGVIRAVGKLTDGTGACGYRPE</sequence>
<dbReference type="Proteomes" id="UP000299102">
    <property type="component" value="Unassembled WGS sequence"/>
</dbReference>
<accession>A0A4C1VBG3</accession>
<dbReference type="AlphaFoldDB" id="A0A4C1VBG3"/>
<dbReference type="EMBL" id="BGZK01000301">
    <property type="protein sequence ID" value="GBP35294.1"/>
    <property type="molecule type" value="Genomic_DNA"/>
</dbReference>
<protein>
    <submittedName>
        <fullName evidence="2">Uncharacterized protein</fullName>
    </submittedName>
</protein>
<reference evidence="2 3" key="1">
    <citation type="journal article" date="2019" name="Commun. Biol.">
        <title>The bagworm genome reveals a unique fibroin gene that provides high tensile strength.</title>
        <authorList>
            <person name="Kono N."/>
            <person name="Nakamura H."/>
            <person name="Ohtoshi R."/>
            <person name="Tomita M."/>
            <person name="Numata K."/>
            <person name="Arakawa K."/>
        </authorList>
    </citation>
    <scope>NUCLEOTIDE SEQUENCE [LARGE SCALE GENOMIC DNA]</scope>
</reference>
<name>A0A4C1VBG3_EUMVA</name>
<feature type="region of interest" description="Disordered" evidence="1">
    <location>
        <begin position="1"/>
        <end position="51"/>
    </location>
</feature>
<dbReference type="OrthoDB" id="7255729at2759"/>
<evidence type="ECO:0000256" key="1">
    <source>
        <dbReference type="SAM" id="MobiDB-lite"/>
    </source>
</evidence>
<organism evidence="2 3">
    <name type="scientific">Eumeta variegata</name>
    <name type="common">Bagworm moth</name>
    <name type="synonym">Eumeta japonica</name>
    <dbReference type="NCBI Taxonomy" id="151549"/>
    <lineage>
        <taxon>Eukaryota</taxon>
        <taxon>Metazoa</taxon>
        <taxon>Ecdysozoa</taxon>
        <taxon>Arthropoda</taxon>
        <taxon>Hexapoda</taxon>
        <taxon>Insecta</taxon>
        <taxon>Pterygota</taxon>
        <taxon>Neoptera</taxon>
        <taxon>Endopterygota</taxon>
        <taxon>Lepidoptera</taxon>
        <taxon>Glossata</taxon>
        <taxon>Ditrysia</taxon>
        <taxon>Tineoidea</taxon>
        <taxon>Psychidae</taxon>
        <taxon>Oiketicinae</taxon>
        <taxon>Eumeta</taxon>
    </lineage>
</organism>
<evidence type="ECO:0000313" key="3">
    <source>
        <dbReference type="Proteomes" id="UP000299102"/>
    </source>
</evidence>
<gene>
    <name evidence="2" type="ORF">EVAR_19515_1</name>
</gene>